<evidence type="ECO:0000256" key="1">
    <source>
        <dbReference type="SAM" id="Phobius"/>
    </source>
</evidence>
<keyword evidence="3" id="KW-1185">Reference proteome</keyword>
<keyword evidence="1" id="KW-0472">Membrane</keyword>
<proteinExistence type="predicted"/>
<sequence length="193" mass="21495">MTAMEYGNLAYLVLLGAVIGFWFFVQNRQSLNRTLQQGAIWGLIFLGVIAAVGLWGDIRQTVQPQQLVMAEAGRIEVPRGPDGHYYLTLEINDAPVRFVVDTGATGMVLTQQDAERIGLTDEDMIFYSEAMTANGPVRTAPVRLEDVALGPFHDSDVRAFVNEGEMSKSLLGMEYLNRFARLEINNGRLILER</sequence>
<feature type="transmembrane region" description="Helical" evidence="1">
    <location>
        <begin position="6"/>
        <end position="25"/>
    </location>
</feature>
<dbReference type="STRING" id="1123756.MGEO_06280"/>
<dbReference type="Proteomes" id="UP000193926">
    <property type="component" value="Unassembled WGS sequence"/>
</dbReference>
<dbReference type="OrthoDB" id="7595324at2"/>
<evidence type="ECO:0000313" key="2">
    <source>
        <dbReference type="EMBL" id="OSQ52120.1"/>
    </source>
</evidence>
<evidence type="ECO:0000313" key="3">
    <source>
        <dbReference type="Proteomes" id="UP000193926"/>
    </source>
</evidence>
<keyword evidence="2" id="KW-0378">Hydrolase</keyword>
<name>A0A1X4NNM5_9RHOB</name>
<reference evidence="2 3" key="1">
    <citation type="submission" date="2014-03" db="EMBL/GenBank/DDBJ databases">
        <title>The draft genome sequence of Marivita geojedonensis KCTC 23882.</title>
        <authorList>
            <person name="Lai Q."/>
            <person name="Shao Z."/>
        </authorList>
    </citation>
    <scope>NUCLEOTIDE SEQUENCE [LARGE SCALE GENOMIC DNA]</scope>
    <source>
        <strain evidence="2 3">DPG-138</strain>
    </source>
</reference>
<keyword evidence="1" id="KW-1133">Transmembrane helix</keyword>
<dbReference type="Pfam" id="PF13975">
    <property type="entry name" value="gag-asp_proteas"/>
    <property type="match status" value="1"/>
</dbReference>
<dbReference type="SUPFAM" id="SSF50630">
    <property type="entry name" value="Acid proteases"/>
    <property type="match status" value="1"/>
</dbReference>
<dbReference type="GO" id="GO:0006508">
    <property type="term" value="P:proteolysis"/>
    <property type="evidence" value="ECO:0007669"/>
    <property type="project" value="UniProtKB-KW"/>
</dbReference>
<dbReference type="AlphaFoldDB" id="A0A1X4NNM5"/>
<gene>
    <name evidence="2" type="ORF">MGEO_06280</name>
</gene>
<keyword evidence="1" id="KW-0812">Transmembrane</keyword>
<dbReference type="CDD" id="cd05483">
    <property type="entry name" value="retropepsin_like_bacteria"/>
    <property type="match status" value="1"/>
</dbReference>
<comment type="caution">
    <text evidence="2">The sequence shown here is derived from an EMBL/GenBank/DDBJ whole genome shotgun (WGS) entry which is preliminary data.</text>
</comment>
<accession>A0A1X4NNM5</accession>
<dbReference type="Gene3D" id="2.40.70.10">
    <property type="entry name" value="Acid Proteases"/>
    <property type="match status" value="1"/>
</dbReference>
<keyword evidence="2" id="KW-0645">Protease</keyword>
<protein>
    <submittedName>
        <fullName evidence="2">Aspartyl protease</fullName>
    </submittedName>
</protein>
<dbReference type="RefSeq" id="WP_085635857.1">
    <property type="nucleotide sequence ID" value="NZ_JFKC01000003.1"/>
</dbReference>
<dbReference type="InterPro" id="IPR011969">
    <property type="entry name" value="Clan_AA_Asp_peptidase_C"/>
</dbReference>
<feature type="transmembrane region" description="Helical" evidence="1">
    <location>
        <begin position="37"/>
        <end position="56"/>
    </location>
</feature>
<dbReference type="NCBIfam" id="TIGR02281">
    <property type="entry name" value="clan_AA_DTGA"/>
    <property type="match status" value="1"/>
</dbReference>
<organism evidence="2 3">
    <name type="scientific">Marivita geojedonensis</name>
    <dbReference type="NCBI Taxonomy" id="1123756"/>
    <lineage>
        <taxon>Bacteria</taxon>
        <taxon>Pseudomonadati</taxon>
        <taxon>Pseudomonadota</taxon>
        <taxon>Alphaproteobacteria</taxon>
        <taxon>Rhodobacterales</taxon>
        <taxon>Roseobacteraceae</taxon>
        <taxon>Marivita</taxon>
    </lineage>
</organism>
<dbReference type="InterPro" id="IPR034122">
    <property type="entry name" value="Retropepsin-like_bacterial"/>
</dbReference>
<dbReference type="GO" id="GO:0008233">
    <property type="term" value="F:peptidase activity"/>
    <property type="evidence" value="ECO:0007669"/>
    <property type="project" value="UniProtKB-KW"/>
</dbReference>
<dbReference type="InterPro" id="IPR021109">
    <property type="entry name" value="Peptidase_aspartic_dom_sf"/>
</dbReference>
<dbReference type="EMBL" id="JFKC01000003">
    <property type="protein sequence ID" value="OSQ52120.1"/>
    <property type="molecule type" value="Genomic_DNA"/>
</dbReference>